<evidence type="ECO:0000313" key="3">
    <source>
        <dbReference type="Proteomes" id="UP000248764"/>
    </source>
</evidence>
<evidence type="ECO:0000256" key="1">
    <source>
        <dbReference type="SAM" id="MobiDB-lite"/>
    </source>
</evidence>
<dbReference type="InterPro" id="IPR011050">
    <property type="entry name" value="Pectin_lyase_fold/virulence"/>
</dbReference>
<dbReference type="SUPFAM" id="SSF51126">
    <property type="entry name" value="Pectin lyase-like"/>
    <property type="match status" value="1"/>
</dbReference>
<name>A0A2W2CER4_9ACTN</name>
<organism evidence="2 3">
    <name type="scientific">Jiangella anatolica</name>
    <dbReference type="NCBI Taxonomy" id="2670374"/>
    <lineage>
        <taxon>Bacteria</taxon>
        <taxon>Bacillati</taxon>
        <taxon>Actinomycetota</taxon>
        <taxon>Actinomycetes</taxon>
        <taxon>Jiangellales</taxon>
        <taxon>Jiangellaceae</taxon>
        <taxon>Jiangella</taxon>
    </lineage>
</organism>
<gene>
    <name evidence="2" type="ORF">C1I92_09915</name>
</gene>
<dbReference type="AlphaFoldDB" id="A0A2W2CER4"/>
<feature type="region of interest" description="Disordered" evidence="1">
    <location>
        <begin position="17"/>
        <end position="41"/>
    </location>
</feature>
<feature type="compositionally biased region" description="Pro residues" evidence="1">
    <location>
        <begin position="17"/>
        <end position="35"/>
    </location>
</feature>
<reference evidence="2 3" key="1">
    <citation type="submission" date="2018-01" db="EMBL/GenBank/DDBJ databases">
        <title>Draft genome sequence of Jiangella sp. GTF31.</title>
        <authorList>
            <person name="Sahin N."/>
            <person name="Ay H."/>
            <person name="Saygin H."/>
        </authorList>
    </citation>
    <scope>NUCLEOTIDE SEQUENCE [LARGE SCALE GENOMIC DNA]</scope>
    <source>
        <strain evidence="2 3">GTF31</strain>
    </source>
</reference>
<dbReference type="RefSeq" id="WP_111254499.1">
    <property type="nucleotide sequence ID" value="NZ_POTW01000018.1"/>
</dbReference>
<sequence length="298" mass="31289">MAGTYARVNGAWVSIVGPPPVDPGPGPGPGGPFPKPTVDNTGPRVAITGATLDGNAAINAAIANGGVLTGRRIANVALSQPSHADLIFRDCEVTGAWFGVEAWNGFGTPPSDPSRRTTFEYCAIRDVHGNAGIAGRNWVAKYCEFTHNGDDMKPSSNVEVFASLLHDLWSEGDDPHGDNIQCFGGDDILFHWNTMISLNAPDAPTFAGGVGSSVLQMSDGGDATNIRFLDNWVNGGAYTLRGADSWAGNVADLVFRRNKHGRDFGYGPITGMGSYNGGTAVSDYDSSNVWEDDGTPVA</sequence>
<dbReference type="Proteomes" id="UP000248764">
    <property type="component" value="Unassembled WGS sequence"/>
</dbReference>
<accession>A0A2W2CER4</accession>
<evidence type="ECO:0008006" key="4">
    <source>
        <dbReference type="Google" id="ProtNLM"/>
    </source>
</evidence>
<dbReference type="EMBL" id="POTW01000018">
    <property type="protein sequence ID" value="PZF84156.1"/>
    <property type="molecule type" value="Genomic_DNA"/>
</dbReference>
<protein>
    <recommendedName>
        <fullName evidence="4">Pectate lyase</fullName>
    </recommendedName>
</protein>
<evidence type="ECO:0000313" key="2">
    <source>
        <dbReference type="EMBL" id="PZF84156.1"/>
    </source>
</evidence>
<keyword evidence="3" id="KW-1185">Reference proteome</keyword>
<proteinExistence type="predicted"/>
<comment type="caution">
    <text evidence="2">The sequence shown here is derived from an EMBL/GenBank/DDBJ whole genome shotgun (WGS) entry which is preliminary data.</text>
</comment>